<evidence type="ECO:0000313" key="6">
    <source>
        <dbReference type="EMBL" id="RPA83972.1"/>
    </source>
</evidence>
<dbReference type="Proteomes" id="UP000275078">
    <property type="component" value="Unassembled WGS sequence"/>
</dbReference>
<feature type="transmembrane region" description="Helical" evidence="5">
    <location>
        <begin position="576"/>
        <end position="596"/>
    </location>
</feature>
<dbReference type="SUPFAM" id="SSF48403">
    <property type="entry name" value="Ankyrin repeat"/>
    <property type="match status" value="2"/>
</dbReference>
<keyword evidence="7" id="KW-1185">Reference proteome</keyword>
<keyword evidence="2 3" id="KW-0040">ANK repeat</keyword>
<reference evidence="6 7" key="1">
    <citation type="journal article" date="2018" name="Nat. Ecol. Evol.">
        <title>Pezizomycetes genomes reveal the molecular basis of ectomycorrhizal truffle lifestyle.</title>
        <authorList>
            <person name="Murat C."/>
            <person name="Payen T."/>
            <person name="Noel B."/>
            <person name="Kuo A."/>
            <person name="Morin E."/>
            <person name="Chen J."/>
            <person name="Kohler A."/>
            <person name="Krizsan K."/>
            <person name="Balestrini R."/>
            <person name="Da Silva C."/>
            <person name="Montanini B."/>
            <person name="Hainaut M."/>
            <person name="Levati E."/>
            <person name="Barry K.W."/>
            <person name="Belfiori B."/>
            <person name="Cichocki N."/>
            <person name="Clum A."/>
            <person name="Dockter R.B."/>
            <person name="Fauchery L."/>
            <person name="Guy J."/>
            <person name="Iotti M."/>
            <person name="Le Tacon F."/>
            <person name="Lindquist E.A."/>
            <person name="Lipzen A."/>
            <person name="Malagnac F."/>
            <person name="Mello A."/>
            <person name="Molinier V."/>
            <person name="Miyauchi S."/>
            <person name="Poulain J."/>
            <person name="Riccioni C."/>
            <person name="Rubini A."/>
            <person name="Sitrit Y."/>
            <person name="Splivallo R."/>
            <person name="Traeger S."/>
            <person name="Wang M."/>
            <person name="Zifcakova L."/>
            <person name="Wipf D."/>
            <person name="Zambonelli A."/>
            <person name="Paolocci F."/>
            <person name="Nowrousian M."/>
            <person name="Ottonello S."/>
            <person name="Baldrian P."/>
            <person name="Spatafora J.W."/>
            <person name="Henrissat B."/>
            <person name="Nagy L.G."/>
            <person name="Aury J.M."/>
            <person name="Wincker P."/>
            <person name="Grigoriev I.V."/>
            <person name="Bonfante P."/>
            <person name="Martin F.M."/>
        </authorList>
    </citation>
    <scope>NUCLEOTIDE SEQUENCE [LARGE SCALE GENOMIC DNA]</scope>
    <source>
        <strain evidence="6 7">RN42</strain>
    </source>
</reference>
<feature type="region of interest" description="Disordered" evidence="4">
    <location>
        <begin position="336"/>
        <end position="366"/>
    </location>
</feature>
<accession>A0A3N4ICX4</accession>
<feature type="transmembrane region" description="Helical" evidence="5">
    <location>
        <begin position="388"/>
        <end position="411"/>
    </location>
</feature>
<keyword evidence="5" id="KW-0812">Transmembrane</keyword>
<dbReference type="InterPro" id="IPR036770">
    <property type="entry name" value="Ankyrin_rpt-contain_sf"/>
</dbReference>
<proteinExistence type="predicted"/>
<keyword evidence="5" id="KW-0472">Membrane</keyword>
<dbReference type="EMBL" id="ML119661">
    <property type="protein sequence ID" value="RPA83972.1"/>
    <property type="molecule type" value="Genomic_DNA"/>
</dbReference>
<evidence type="ECO:0000313" key="7">
    <source>
        <dbReference type="Proteomes" id="UP000275078"/>
    </source>
</evidence>
<keyword evidence="5" id="KW-1133">Transmembrane helix</keyword>
<feature type="transmembrane region" description="Helical" evidence="5">
    <location>
        <begin position="431"/>
        <end position="453"/>
    </location>
</feature>
<feature type="repeat" description="ANK" evidence="3">
    <location>
        <begin position="1287"/>
        <end position="1319"/>
    </location>
</feature>
<protein>
    <submittedName>
        <fullName evidence="6">Ankyrin</fullName>
    </submittedName>
</protein>
<dbReference type="OrthoDB" id="194358at2759"/>
<evidence type="ECO:0000256" key="3">
    <source>
        <dbReference type="PROSITE-ProRule" id="PRU00023"/>
    </source>
</evidence>
<evidence type="ECO:0000256" key="5">
    <source>
        <dbReference type="SAM" id="Phobius"/>
    </source>
</evidence>
<dbReference type="InterPro" id="IPR002110">
    <property type="entry name" value="Ankyrin_rpt"/>
</dbReference>
<dbReference type="SMART" id="SM00248">
    <property type="entry name" value="ANK"/>
    <property type="match status" value="7"/>
</dbReference>
<feature type="transmembrane region" description="Helical" evidence="5">
    <location>
        <begin position="229"/>
        <end position="250"/>
    </location>
</feature>
<keyword evidence="1" id="KW-0677">Repeat</keyword>
<feature type="compositionally biased region" description="Basic and acidic residues" evidence="4">
    <location>
        <begin position="344"/>
        <end position="362"/>
    </location>
</feature>
<dbReference type="PANTHER" id="PTHR24198:SF165">
    <property type="entry name" value="ANKYRIN REPEAT-CONTAINING PROTEIN-RELATED"/>
    <property type="match status" value="1"/>
</dbReference>
<sequence>MRRSFPQFDESVSCAVCTRPLRVMTSCTSVPLPPTTISKAFAAIHLPRSIVATSSTDINRFISRLVLLLMLTRVLVHQQIQRQLWDFSEVDSMAPHLTAIAVLWQFVLEDESGGNVAAFTKSFCFSPDNSSEYAVSNSVQIAEDAGQNTTHLHSKCNVALSIASKHSKPLLWPFRIISLIGYLPFVSAGEGGDDFTNNLFSDLAPLLSLFGEQVAKQYMSHSLTWLESVIFAIGPLGIITAITGAIRVSGPSWLKALIGRAREGKGAVEVELMSSTSHDVSELWNGNGVSRLLGKAEPSPVVEIIYFEPVNESHDPEYDSTKELIYDFETATDPRNNVLKRKEKSSDDDSKPLLRSNDEAGLSRDSVASTPPNIGINLARKRLSQLELYSIAAIGVLLQSGVLAFAIMGVLQPLKNNTEFQKDDGPVQSHAIYVFCIGTVMLVTGMFVCGHIIERRSQEETWIPADCSPESSQWKGYRMKMIWLQKGETVNDQQFESYYISYRSPLGTHGANSGWQILRNKLLCSVFKSRRAAIRIVKSSNPKKPGPRLKLATTVFTMCSLMGYILQFIGLRGLSWTVTIGQLGVTGVMTVFRAYLRRGLVLHDVENQELPKDFEIPIAARRIKRCSYWSVVAPTPSRTPHLAPRSSVGLAASVVTATCRLQELCKWSGPFRAYSESLCGAIEFTMNYFSGSELIELLQEADGATYSWHLMLESLEEGGTETSLERIEIRLVREDSLDGRGWGKWKLAQNQRTLIEAILRQWMLQIDHNGVPQETVGDDENLSPRILREQDTDRRPKYRFYEFDFSNSSFSWIPNCTTTPTELDKMSAFGLPLDASRLLFPQPQNIHYHSVEGQSPERICCQLILSEFVSCLGRSIAPYTKIGGGYSFSFPRPDANSNVSRTESDTLLRPAVQNRFFNGLATSLEEMSIGSYPDILLCLIPPLSNRLPVHLPNDIRAASGIWEAITEAANTVKRVGEAALVLENVDKLFMWCIHTANLSARLYVDQKMLQKEWRGRKGWKDSKAEDKRKWEAEAQVQIRTEALGVYCLLISAFDYFALFIGHSSKEIGFRPGYVEDANSAMALFCEEFYLKACMEPALFSSLSSDERLSFSLAVYKKALREAFEKDHVEEIRFETGGRGLNEDMIKVLTLVAQARFSLETSAPASVLGAFHIIRIDSCSWTIGKRGENLHRSICRHKRPHDDDSDSSSCIRKVLFAAIESGSDLILLLLLRRYVEPAYEDPFTTNFNRTVIHHAILSSASVSKLWILLSVVCLKFPLMINIRNSSGRGQTALEMAVERNNGAYVRLLLFYGARENEAPIKPLHGKESASMLLRSSSAFTASEILGAQNMVLFAESIRPSTVPSRTVKQIRETRERTYQNGTWTSLQWILWRGELLGVLEDLEEMIDEQADKWIVRQMVQRDERGKSALQYAAQNGRFQTLNFLLFPDATLLRSLHQEEVLPSGLRHLELVSFCDDREHWFEVLKDTILHGHRQLARRLLFEYKHLPKTTMLAIAKKLIVTASLDGVHPVIEFFLSVLQDDGYKAKHLSGYDKNLSVYLDCQTSLGIELEDTQIDCIYNAMDAPSGTVGNDLAATEDPAFGSMEYARSGTTVELTQMPIYISSRRPLSLAAEADRLSVVRTFINGNCFLGRIDRESGRDALADSVFFGRERIALVLLQAGAHATYFDEATNQTLLTLAIAKGFRVETITLLLKAAALNEDHDPGLRNALAAALRSEHWGRADVIALLRDAGAEVVAHDHLEERELHHRQHAPSPVPLRSTTIDTHDIENKQGEFTEFNPHEHVRRRYAGFDPYASPSPVISEPMRPYLTSISGPQHSPLVVSLRSTTIGTHDIEYQRGEFTGFNPHEHFRRRYAGSDPYASPSRVISEPMPYIPPIFERADSFECDTGEVWDFGEDEDCSIRSGSEGSGRESRKQSIYSVA</sequence>
<dbReference type="STRING" id="1160509.A0A3N4ICX4"/>
<evidence type="ECO:0000256" key="1">
    <source>
        <dbReference type="ARBA" id="ARBA00022737"/>
    </source>
</evidence>
<dbReference type="Gene3D" id="1.25.40.20">
    <property type="entry name" value="Ankyrin repeat-containing domain"/>
    <property type="match status" value="2"/>
</dbReference>
<name>A0A3N4ICX4_ASCIM</name>
<dbReference type="PANTHER" id="PTHR24198">
    <property type="entry name" value="ANKYRIN REPEAT AND PROTEIN KINASE DOMAIN-CONTAINING PROTEIN"/>
    <property type="match status" value="1"/>
</dbReference>
<evidence type="ECO:0000256" key="4">
    <source>
        <dbReference type="SAM" id="MobiDB-lite"/>
    </source>
</evidence>
<evidence type="ECO:0000256" key="2">
    <source>
        <dbReference type="ARBA" id="ARBA00023043"/>
    </source>
</evidence>
<feature type="region of interest" description="Disordered" evidence="4">
    <location>
        <begin position="1915"/>
        <end position="1940"/>
    </location>
</feature>
<dbReference type="PROSITE" id="PS50088">
    <property type="entry name" value="ANK_REPEAT"/>
    <property type="match status" value="1"/>
</dbReference>
<organism evidence="6 7">
    <name type="scientific">Ascobolus immersus RN42</name>
    <dbReference type="NCBI Taxonomy" id="1160509"/>
    <lineage>
        <taxon>Eukaryota</taxon>
        <taxon>Fungi</taxon>
        <taxon>Dikarya</taxon>
        <taxon>Ascomycota</taxon>
        <taxon>Pezizomycotina</taxon>
        <taxon>Pezizomycetes</taxon>
        <taxon>Pezizales</taxon>
        <taxon>Ascobolaceae</taxon>
        <taxon>Ascobolus</taxon>
    </lineage>
</organism>
<gene>
    <name evidence="6" type="ORF">BJ508DRAFT_359997</name>
</gene>